<dbReference type="PANTHER" id="PTHR43278:SF4">
    <property type="entry name" value="NAD(P)H-DEPENDENT FMN-CONTAINING OXIDOREDUCTASE YWQN-RELATED"/>
    <property type="match status" value="1"/>
</dbReference>
<name>A0A8J8SGD5_9FIRM</name>
<keyword evidence="2" id="KW-0288">FMN</keyword>
<dbReference type="PANTHER" id="PTHR43278">
    <property type="entry name" value="NAD(P)H-DEPENDENT FMN-CONTAINING OXIDOREDUCTASE YWQN-RELATED"/>
    <property type="match status" value="1"/>
</dbReference>
<gene>
    <name evidence="4" type="ORF">HZI73_10280</name>
</gene>
<dbReference type="Pfam" id="PF03358">
    <property type="entry name" value="FMN_red"/>
    <property type="match status" value="1"/>
</dbReference>
<protein>
    <submittedName>
        <fullName evidence="4">Flavodoxin family protein</fullName>
    </submittedName>
</protein>
<reference evidence="4" key="1">
    <citation type="submission" date="2020-07" db="EMBL/GenBank/DDBJ databases">
        <title>Vallitalea pronyensis genome.</title>
        <authorList>
            <person name="Postec A."/>
        </authorList>
    </citation>
    <scope>NUCLEOTIDE SEQUENCE</scope>
    <source>
        <strain evidence="4">FatNI3</strain>
    </source>
</reference>
<dbReference type="Gene3D" id="3.40.50.360">
    <property type="match status" value="1"/>
</dbReference>
<dbReference type="AlphaFoldDB" id="A0A8J8SGD5"/>
<evidence type="ECO:0000256" key="2">
    <source>
        <dbReference type="ARBA" id="ARBA00022643"/>
    </source>
</evidence>
<feature type="domain" description="NADPH-dependent FMN reductase-like" evidence="3">
    <location>
        <begin position="1"/>
        <end position="157"/>
    </location>
</feature>
<dbReference type="RefSeq" id="WP_212698152.1">
    <property type="nucleotide sequence ID" value="NZ_CP058649.1"/>
</dbReference>
<dbReference type="InterPro" id="IPR051796">
    <property type="entry name" value="ISF_SsuE-like"/>
</dbReference>
<organism evidence="4 5">
    <name type="scientific">Vallitalea pronyensis</name>
    <dbReference type="NCBI Taxonomy" id="1348613"/>
    <lineage>
        <taxon>Bacteria</taxon>
        <taxon>Bacillati</taxon>
        <taxon>Bacillota</taxon>
        <taxon>Clostridia</taxon>
        <taxon>Lachnospirales</taxon>
        <taxon>Vallitaleaceae</taxon>
        <taxon>Vallitalea</taxon>
    </lineage>
</organism>
<sequence>MKVVAFNGSPRKNGNTYTLLQVVLQSLEQQGFETELIQVGDRNIHGCIACGVCRKQANNRCVFEDDVVNEAIGKMVEADGILLGSPVYFGTLAAQMKAFIDRVGFVTRPERLLKRKVCAAVVAQRRDGAISAFNSINNMFTISEAIVVGANYWNVGLGKGEGDVSNDQEGIDNMKNLADNMAWLLKKIN</sequence>
<evidence type="ECO:0000313" key="5">
    <source>
        <dbReference type="Proteomes" id="UP000683246"/>
    </source>
</evidence>
<dbReference type="Proteomes" id="UP000683246">
    <property type="component" value="Chromosome"/>
</dbReference>
<evidence type="ECO:0000259" key="3">
    <source>
        <dbReference type="Pfam" id="PF03358"/>
    </source>
</evidence>
<proteinExistence type="predicted"/>
<evidence type="ECO:0000313" key="4">
    <source>
        <dbReference type="EMBL" id="QUI22660.1"/>
    </source>
</evidence>
<dbReference type="InterPro" id="IPR029039">
    <property type="entry name" value="Flavoprotein-like_sf"/>
</dbReference>
<dbReference type="InterPro" id="IPR005025">
    <property type="entry name" value="FMN_Rdtase-like_dom"/>
</dbReference>
<dbReference type="GO" id="GO:0016491">
    <property type="term" value="F:oxidoreductase activity"/>
    <property type="evidence" value="ECO:0007669"/>
    <property type="project" value="InterPro"/>
</dbReference>
<accession>A0A8J8SGD5</accession>
<dbReference type="SUPFAM" id="SSF52218">
    <property type="entry name" value="Flavoproteins"/>
    <property type="match status" value="1"/>
</dbReference>
<evidence type="ECO:0000256" key="1">
    <source>
        <dbReference type="ARBA" id="ARBA00022630"/>
    </source>
</evidence>
<keyword evidence="1" id="KW-0285">Flavoprotein</keyword>
<dbReference type="KEGG" id="vpy:HZI73_10280"/>
<dbReference type="EMBL" id="CP058649">
    <property type="protein sequence ID" value="QUI22660.1"/>
    <property type="molecule type" value="Genomic_DNA"/>
</dbReference>
<keyword evidence="5" id="KW-1185">Reference proteome</keyword>